<protein>
    <submittedName>
        <fullName evidence="2">Cingulin-like protein 1</fullName>
    </submittedName>
</protein>
<evidence type="ECO:0000256" key="1">
    <source>
        <dbReference type="SAM" id="Coils"/>
    </source>
</evidence>
<proteinExistence type="predicted"/>
<evidence type="ECO:0000313" key="3">
    <source>
        <dbReference type="Proteomes" id="UP001266305"/>
    </source>
</evidence>
<reference evidence="2 3" key="1">
    <citation type="submission" date="2023-05" db="EMBL/GenBank/DDBJ databases">
        <title>B98-5 Cell Line De Novo Hybrid Assembly: An Optical Mapping Approach.</title>
        <authorList>
            <person name="Kananen K."/>
            <person name="Auerbach J.A."/>
            <person name="Kautto E."/>
            <person name="Blachly J.S."/>
        </authorList>
    </citation>
    <scope>NUCLEOTIDE SEQUENCE [LARGE SCALE GENOMIC DNA]</scope>
    <source>
        <strain evidence="2">B95-8</strain>
        <tissue evidence="2">Cell line</tissue>
    </source>
</reference>
<keyword evidence="3" id="KW-1185">Reference proteome</keyword>
<feature type="coiled-coil region" evidence="1">
    <location>
        <begin position="2"/>
        <end position="79"/>
    </location>
</feature>
<dbReference type="Proteomes" id="UP001266305">
    <property type="component" value="Unassembled WGS sequence"/>
</dbReference>
<feature type="non-terminal residue" evidence="2">
    <location>
        <position position="103"/>
    </location>
</feature>
<organism evidence="2 3">
    <name type="scientific">Saguinus oedipus</name>
    <name type="common">Cotton-top tamarin</name>
    <name type="synonym">Oedipomidas oedipus</name>
    <dbReference type="NCBI Taxonomy" id="9490"/>
    <lineage>
        <taxon>Eukaryota</taxon>
        <taxon>Metazoa</taxon>
        <taxon>Chordata</taxon>
        <taxon>Craniata</taxon>
        <taxon>Vertebrata</taxon>
        <taxon>Euteleostomi</taxon>
        <taxon>Mammalia</taxon>
        <taxon>Eutheria</taxon>
        <taxon>Euarchontoglires</taxon>
        <taxon>Primates</taxon>
        <taxon>Haplorrhini</taxon>
        <taxon>Platyrrhini</taxon>
        <taxon>Cebidae</taxon>
        <taxon>Callitrichinae</taxon>
        <taxon>Saguinus</taxon>
    </lineage>
</organism>
<dbReference type="EMBL" id="JASSZA010000008">
    <property type="protein sequence ID" value="KAK2103090.1"/>
    <property type="molecule type" value="Genomic_DNA"/>
</dbReference>
<dbReference type="PANTHER" id="PTHR46349">
    <property type="entry name" value="CINGULIN-LIKE PROTEIN 1-RELATED"/>
    <property type="match status" value="1"/>
</dbReference>
<dbReference type="PANTHER" id="PTHR46349:SF2">
    <property type="entry name" value="CINGULIN-LIKE PROTEIN 1"/>
    <property type="match status" value="1"/>
</dbReference>
<name>A0ABQ9V1U6_SAGOE</name>
<evidence type="ECO:0000313" key="2">
    <source>
        <dbReference type="EMBL" id="KAK2103090.1"/>
    </source>
</evidence>
<gene>
    <name evidence="2" type="primary">CGNL1_3</name>
    <name evidence="2" type="ORF">P7K49_016946</name>
</gene>
<comment type="caution">
    <text evidence="2">The sequence shown here is derived from an EMBL/GenBank/DDBJ whole genome shotgun (WGS) entry which is preliminary data.</text>
</comment>
<accession>A0ABQ9V1U6</accession>
<sequence>ELLQAKQDLQDLLIAREEQEDLLRKRERELTALKGALKEEVSSHDQEMDKLKEQYDAELQALRESVEEATKVKNAEERTPYCLFCDDDSDSSELVASLSPKPY</sequence>
<feature type="non-terminal residue" evidence="2">
    <location>
        <position position="1"/>
    </location>
</feature>
<keyword evidence="1" id="KW-0175">Coiled coil</keyword>